<dbReference type="InterPro" id="IPR004715">
    <property type="entry name" value="PTS_IIA_fruc"/>
</dbReference>
<reference evidence="9" key="1">
    <citation type="submission" date="2017-02" db="EMBL/GenBank/DDBJ databases">
        <authorList>
            <person name="Varghese N."/>
            <person name="Submissions S."/>
        </authorList>
    </citation>
    <scope>NUCLEOTIDE SEQUENCE [LARGE SCALE GENOMIC DNA]</scope>
    <source>
        <strain evidence="9">USBA 833</strain>
    </source>
</reference>
<dbReference type="InterPro" id="IPR016152">
    <property type="entry name" value="PTrfase/Anion_transptr"/>
</dbReference>
<evidence type="ECO:0000256" key="5">
    <source>
        <dbReference type="ARBA" id="ARBA00022679"/>
    </source>
</evidence>
<dbReference type="InterPro" id="IPR051541">
    <property type="entry name" value="PTS_SugarTrans_NitroReg"/>
</dbReference>
<name>A0A1T4XEE2_9CLOT</name>
<keyword evidence="6" id="KW-0598">Phosphotransferase system</keyword>
<keyword evidence="3" id="KW-0597">Phosphoprotein</keyword>
<gene>
    <name evidence="8" type="ORF">SAMN05443428_10878</name>
</gene>
<dbReference type="Gene3D" id="3.40.930.10">
    <property type="entry name" value="Mannitol-specific EII, Chain A"/>
    <property type="match status" value="1"/>
</dbReference>
<comment type="subcellular location">
    <subcellularLocation>
        <location evidence="1">Cytoplasm</location>
    </subcellularLocation>
</comment>
<proteinExistence type="predicted"/>
<protein>
    <submittedName>
        <fullName evidence="8">PTS system D-fructose-specific IIA component (F1P-forming), Frc family</fullName>
    </submittedName>
</protein>
<dbReference type="Proteomes" id="UP000190105">
    <property type="component" value="Unassembled WGS sequence"/>
</dbReference>
<dbReference type="PANTHER" id="PTHR47738">
    <property type="entry name" value="PTS SYSTEM FRUCTOSE-LIKE EIIA COMPONENT-RELATED"/>
    <property type="match status" value="1"/>
</dbReference>
<dbReference type="Pfam" id="PF00359">
    <property type="entry name" value="PTS_EIIA_2"/>
    <property type="match status" value="1"/>
</dbReference>
<evidence type="ECO:0000256" key="3">
    <source>
        <dbReference type="ARBA" id="ARBA00022553"/>
    </source>
</evidence>
<evidence type="ECO:0000256" key="2">
    <source>
        <dbReference type="ARBA" id="ARBA00022448"/>
    </source>
</evidence>
<dbReference type="GO" id="GO:0005737">
    <property type="term" value="C:cytoplasm"/>
    <property type="evidence" value="ECO:0007669"/>
    <property type="project" value="UniProtKB-SubCell"/>
</dbReference>
<feature type="domain" description="PTS EIIA type-2" evidence="7">
    <location>
        <begin position="5"/>
        <end position="147"/>
    </location>
</feature>
<evidence type="ECO:0000259" key="7">
    <source>
        <dbReference type="PROSITE" id="PS51094"/>
    </source>
</evidence>
<dbReference type="GO" id="GO:0016020">
    <property type="term" value="C:membrane"/>
    <property type="evidence" value="ECO:0007669"/>
    <property type="project" value="InterPro"/>
</dbReference>
<keyword evidence="4" id="KW-0762">Sugar transport</keyword>
<dbReference type="OrthoDB" id="95460at2"/>
<dbReference type="AlphaFoldDB" id="A0A1T4XEE2"/>
<dbReference type="InterPro" id="IPR002178">
    <property type="entry name" value="PTS_EIIA_type-2_dom"/>
</dbReference>
<dbReference type="FunFam" id="3.40.930.10:FF:000009">
    <property type="entry name" value="PTS system, fructose specific IIABC component"/>
    <property type="match status" value="1"/>
</dbReference>
<evidence type="ECO:0000256" key="6">
    <source>
        <dbReference type="ARBA" id="ARBA00022683"/>
    </source>
</evidence>
<dbReference type="STRING" id="1147123.SAMN05443428_10878"/>
<accession>A0A1T4XEE2</accession>
<evidence type="ECO:0000256" key="1">
    <source>
        <dbReference type="ARBA" id="ARBA00004496"/>
    </source>
</evidence>
<keyword evidence="5" id="KW-0808">Transferase</keyword>
<evidence type="ECO:0000313" key="8">
    <source>
        <dbReference type="EMBL" id="SKA87916.1"/>
    </source>
</evidence>
<organism evidence="8 9">
    <name type="scientific">Caloramator quimbayensis</name>
    <dbReference type="NCBI Taxonomy" id="1147123"/>
    <lineage>
        <taxon>Bacteria</taxon>
        <taxon>Bacillati</taxon>
        <taxon>Bacillota</taxon>
        <taxon>Clostridia</taxon>
        <taxon>Eubacteriales</taxon>
        <taxon>Clostridiaceae</taxon>
        <taxon>Caloramator</taxon>
    </lineage>
</organism>
<keyword evidence="9" id="KW-1185">Reference proteome</keyword>
<dbReference type="EMBL" id="FUYH01000008">
    <property type="protein sequence ID" value="SKA87916.1"/>
    <property type="molecule type" value="Genomic_DNA"/>
</dbReference>
<keyword evidence="2" id="KW-0813">Transport</keyword>
<sequence>MNITEIMNDKMIKLQLESKDKVSVIRELAELLYENDKLYDKEKYIEAVLKREEEFSTGVGMGIAIPHGKSSAVKEPALAFGRSLEGIDYGAMDGKPSNFFFIIAVPENSNDEHLRLLSQISRKLMHNEVREKLLKANTPSEVIDALK</sequence>
<dbReference type="PROSITE" id="PS00372">
    <property type="entry name" value="PTS_EIIA_TYPE_2_HIS"/>
    <property type="match status" value="1"/>
</dbReference>
<dbReference type="SUPFAM" id="SSF55804">
    <property type="entry name" value="Phoshotransferase/anion transport protein"/>
    <property type="match status" value="1"/>
</dbReference>
<dbReference type="PROSITE" id="PS51094">
    <property type="entry name" value="PTS_EIIA_TYPE_2"/>
    <property type="match status" value="1"/>
</dbReference>
<dbReference type="CDD" id="cd00211">
    <property type="entry name" value="PTS_IIA_fru"/>
    <property type="match status" value="1"/>
</dbReference>
<dbReference type="NCBIfam" id="TIGR00848">
    <property type="entry name" value="fruA"/>
    <property type="match status" value="1"/>
</dbReference>
<evidence type="ECO:0000256" key="4">
    <source>
        <dbReference type="ARBA" id="ARBA00022597"/>
    </source>
</evidence>
<dbReference type="PANTHER" id="PTHR47738:SF2">
    <property type="entry name" value="PTS SYSTEM FRUCTOSE-LIKE EIIA COMPONENT"/>
    <property type="match status" value="1"/>
</dbReference>
<dbReference type="GO" id="GO:0008982">
    <property type="term" value="F:protein-N(PI)-phosphohistidine-sugar phosphotransferase activity"/>
    <property type="evidence" value="ECO:0007669"/>
    <property type="project" value="InterPro"/>
</dbReference>
<dbReference type="RefSeq" id="WP_078696385.1">
    <property type="nucleotide sequence ID" value="NZ_FUYH01000008.1"/>
</dbReference>
<evidence type="ECO:0000313" key="9">
    <source>
        <dbReference type="Proteomes" id="UP000190105"/>
    </source>
</evidence>
<dbReference type="GO" id="GO:0009401">
    <property type="term" value="P:phosphoenolpyruvate-dependent sugar phosphotransferase system"/>
    <property type="evidence" value="ECO:0007669"/>
    <property type="project" value="UniProtKB-KW"/>
</dbReference>